<sequence>MDIEDCIDTLNVGPPPEDNVCIVKTRVKHAKAKDDCGQNDSVMPWTKAVYVKSWGCSHNSSDSEYMCGLLAQAGYPLVKDKEIADVWILNSCTVKTPSETTFKNDIEQGKKKGKFVVVAGCVSQAAPNEPYLKGISIIGVKQITEVVKVVEETIKGNCVRVLSHKRSENGLSAPKVRKNELIEILAINSGCLNSCTYCKTVQARGKLSSFKIEDLVKTAKNAFEVDGCKELWLTSEDLGAYGRDIGTCLPELLNEIVKIIPEDCMMRLGMTNPPYLLDHIEEIAQILNHPRVYTFIHLPVQAASDAVLADMKREYTISQFMELVDYLIENVPGIYLATDFICAFPTETNEDFLESMDLVAKYKFPSLFINQFYPRPNTPAAKLKKIDTKEARRRTSAMTDLFHSYSRYNEARIGETHRILVCEQAADGINLVGHNKNYEHILVANEDNIAGKWVDVKITEVSKFGMKSVRINKPKVSENIVVGEKGDKNLNLMFMIVAALAIFIYRFYYASLNM</sequence>
<dbReference type="Proteomes" id="UP000095286">
    <property type="component" value="Unplaced"/>
</dbReference>
<name>A0AC35UAF2_9BILA</name>
<evidence type="ECO:0000313" key="1">
    <source>
        <dbReference type="Proteomes" id="UP000095286"/>
    </source>
</evidence>
<reference evidence="2" key="1">
    <citation type="submission" date="2016-11" db="UniProtKB">
        <authorList>
            <consortium name="WormBaseParasite"/>
        </authorList>
    </citation>
    <scope>IDENTIFICATION</scope>
    <source>
        <strain evidence="2">KR3021</strain>
    </source>
</reference>
<evidence type="ECO:0000313" key="2">
    <source>
        <dbReference type="WBParaSite" id="RSKR_0000899900.1"/>
    </source>
</evidence>
<organism evidence="1 2">
    <name type="scientific">Rhabditophanes sp. KR3021</name>
    <dbReference type="NCBI Taxonomy" id="114890"/>
    <lineage>
        <taxon>Eukaryota</taxon>
        <taxon>Metazoa</taxon>
        <taxon>Ecdysozoa</taxon>
        <taxon>Nematoda</taxon>
        <taxon>Chromadorea</taxon>
        <taxon>Rhabditida</taxon>
        <taxon>Tylenchina</taxon>
        <taxon>Panagrolaimomorpha</taxon>
        <taxon>Strongyloidoidea</taxon>
        <taxon>Alloionematidae</taxon>
        <taxon>Rhabditophanes</taxon>
    </lineage>
</organism>
<protein>
    <submittedName>
        <fullName evidence="2">tRNA-t(6)A37 methylthiotransferase</fullName>
    </submittedName>
</protein>
<proteinExistence type="predicted"/>
<accession>A0AC35UAF2</accession>
<dbReference type="WBParaSite" id="RSKR_0000899900.1">
    <property type="protein sequence ID" value="RSKR_0000899900.1"/>
    <property type="gene ID" value="RSKR_0000899900"/>
</dbReference>